<accession>A0ABQ1SDH5</accession>
<dbReference type="Proteomes" id="UP000599179">
    <property type="component" value="Unassembled WGS sequence"/>
</dbReference>
<keyword evidence="3" id="KW-1185">Reference proteome</keyword>
<feature type="domain" description="DUF547" evidence="1">
    <location>
        <begin position="74"/>
        <end position="190"/>
    </location>
</feature>
<sequence length="252" mass="29054">MMMQHLKFILINFLSLFLIAGLSSLHAQIEHSSFTKILQQNVTESGFVNYKQLKKDEKKLDRYLDVLSDNTPKSNWTKNEKMAYLINTYNAYTLKLILDNYPVESIKDIGGLFSSPFTTDFIPFTTDFIPFNGERISLDDVEKGMLLEMNDPRVHFAINCASESCPKLQNEAFEAKHLDKQLDETTKEFILSKENKITKNQLQLSKIFKWYASDFENAAGSIIEFINPYISVHISDNASISFKDYSWKLNGK</sequence>
<dbReference type="Pfam" id="PF04784">
    <property type="entry name" value="DUF547"/>
    <property type="match status" value="1"/>
</dbReference>
<evidence type="ECO:0000313" key="2">
    <source>
        <dbReference type="EMBL" id="GGE24558.1"/>
    </source>
</evidence>
<organism evidence="2 3">
    <name type="scientific">Psychroflexus planctonicus</name>
    <dbReference type="NCBI Taxonomy" id="1526575"/>
    <lineage>
        <taxon>Bacteria</taxon>
        <taxon>Pseudomonadati</taxon>
        <taxon>Bacteroidota</taxon>
        <taxon>Flavobacteriia</taxon>
        <taxon>Flavobacteriales</taxon>
        <taxon>Flavobacteriaceae</taxon>
        <taxon>Psychroflexus</taxon>
    </lineage>
</organism>
<dbReference type="PANTHER" id="PTHR46361">
    <property type="entry name" value="ELECTRON CARRIER/ PROTEIN DISULFIDE OXIDOREDUCTASE"/>
    <property type="match status" value="1"/>
</dbReference>
<evidence type="ECO:0000259" key="1">
    <source>
        <dbReference type="Pfam" id="PF04784"/>
    </source>
</evidence>
<proteinExistence type="predicted"/>
<dbReference type="EMBL" id="BMGM01000001">
    <property type="protein sequence ID" value="GGE24558.1"/>
    <property type="molecule type" value="Genomic_DNA"/>
</dbReference>
<protein>
    <recommendedName>
        <fullName evidence="1">DUF547 domain-containing protein</fullName>
    </recommendedName>
</protein>
<comment type="caution">
    <text evidence="2">The sequence shown here is derived from an EMBL/GenBank/DDBJ whole genome shotgun (WGS) entry which is preliminary data.</text>
</comment>
<gene>
    <name evidence="2" type="ORF">GCM10010832_01570</name>
</gene>
<dbReference type="PANTHER" id="PTHR46361:SF3">
    <property type="entry name" value="ELECTRON CARRIER_ PROTEIN DISULFIDE OXIDOREDUCTASE"/>
    <property type="match status" value="1"/>
</dbReference>
<reference evidence="3" key="1">
    <citation type="journal article" date="2019" name="Int. J. Syst. Evol. Microbiol.">
        <title>The Global Catalogue of Microorganisms (GCM) 10K type strain sequencing project: providing services to taxonomists for standard genome sequencing and annotation.</title>
        <authorList>
            <consortium name="The Broad Institute Genomics Platform"/>
            <consortium name="The Broad Institute Genome Sequencing Center for Infectious Disease"/>
            <person name="Wu L."/>
            <person name="Ma J."/>
        </authorList>
    </citation>
    <scope>NUCLEOTIDE SEQUENCE [LARGE SCALE GENOMIC DNA]</scope>
    <source>
        <strain evidence="3">CGMCC 1.12931</strain>
    </source>
</reference>
<evidence type="ECO:0000313" key="3">
    <source>
        <dbReference type="Proteomes" id="UP000599179"/>
    </source>
</evidence>
<dbReference type="InterPro" id="IPR006869">
    <property type="entry name" value="DUF547"/>
</dbReference>
<name>A0ABQ1SDH5_9FLAO</name>